<evidence type="ECO:0000313" key="4">
    <source>
        <dbReference type="Proteomes" id="UP001153620"/>
    </source>
</evidence>
<dbReference type="AlphaFoldDB" id="A0A9N9WPL3"/>
<feature type="coiled-coil region" evidence="1">
    <location>
        <begin position="390"/>
        <end position="417"/>
    </location>
</feature>
<gene>
    <name evidence="3" type="ORF">CHIRRI_LOCUS6825</name>
</gene>
<name>A0A9N9WPL3_9DIPT</name>
<protein>
    <submittedName>
        <fullName evidence="3">Uncharacterized protein</fullName>
    </submittedName>
</protein>
<dbReference type="Proteomes" id="UP001153620">
    <property type="component" value="Chromosome 2"/>
</dbReference>
<evidence type="ECO:0000313" key="3">
    <source>
        <dbReference type="EMBL" id="CAG9803930.1"/>
    </source>
</evidence>
<sequence length="748" mass="88958">MDTPMPLSVPKYRHVKNTFEIFDARVSRLDKMINVNTKYINRMKDIRNRVRKLLMSHKMYNELDFIIMNKSDPINGDIPDETLEKLQKLSKPRQRDLKETLMKVNQMIRAITSDHYYKENNYKLNRYAELMEYRKNICCLLKNAKFPTEIRPCFRFASCEKKIINIWQIPTGDKPYSRILKVDFDETTIKLAHPQLLYILNTITFFLRLRYYYIQKANEIGRWTDKELNQIYTTIDNINKKLIHLQQLEQIAKTSSLYHEVISEPSAENKTIMQYTHSIDLPKRKRLEDALKTYQSYLVKIQKRTGYRKKQETLVEGRIQPLVQRIERNIMFTHKLLDILPQDEAHCQTESYNFNDKGEKKIVYPIFDESGHIVNYNYDERTNELAFPKIGNLEGSLQVHKNVLEKFENDIKNINQVMKSNTQGESKNESDDNYEIEDSSLKSNKPDKYQQLKERINRLNALIQQKRETIEYLQSVLPQPGVRSTFYHHKLCFKEEKKRKPIPSSYKAKNLRSPISTSKASTKYLESSFNSYIKWIEQKRNDIKYRDDIESILNSQNTCEILMLNDENQEDEEEKGFGKQEKILTHTQRMIQNKLKLETYLESIKLLNANDVHWQTHAKFEKLLRRMEPKSMGSVNKERIIELATPKRTLLKFSIVRFRHLMSENKRRRLECRLSKSLSKPEQIECEFRQKESQKKPKSQKKFNTNERAALNQLMNKIINSKSLTEDSTNLDDLIRYSILNGLQYSSK</sequence>
<dbReference type="EMBL" id="OU895878">
    <property type="protein sequence ID" value="CAG9803930.1"/>
    <property type="molecule type" value="Genomic_DNA"/>
</dbReference>
<evidence type="ECO:0000256" key="2">
    <source>
        <dbReference type="SAM" id="MobiDB-lite"/>
    </source>
</evidence>
<dbReference type="OrthoDB" id="10691501at2759"/>
<keyword evidence="4" id="KW-1185">Reference proteome</keyword>
<keyword evidence="1" id="KW-0175">Coiled coil</keyword>
<accession>A0A9N9WPL3</accession>
<reference evidence="3" key="2">
    <citation type="submission" date="2022-10" db="EMBL/GenBank/DDBJ databases">
        <authorList>
            <consortium name="ENA_rothamsted_submissions"/>
            <consortium name="culmorum"/>
            <person name="King R."/>
        </authorList>
    </citation>
    <scope>NUCLEOTIDE SEQUENCE</scope>
</reference>
<organism evidence="3 4">
    <name type="scientific">Chironomus riparius</name>
    <dbReference type="NCBI Taxonomy" id="315576"/>
    <lineage>
        <taxon>Eukaryota</taxon>
        <taxon>Metazoa</taxon>
        <taxon>Ecdysozoa</taxon>
        <taxon>Arthropoda</taxon>
        <taxon>Hexapoda</taxon>
        <taxon>Insecta</taxon>
        <taxon>Pterygota</taxon>
        <taxon>Neoptera</taxon>
        <taxon>Endopterygota</taxon>
        <taxon>Diptera</taxon>
        <taxon>Nematocera</taxon>
        <taxon>Chironomoidea</taxon>
        <taxon>Chironomidae</taxon>
        <taxon>Chironominae</taxon>
        <taxon>Chironomus</taxon>
    </lineage>
</organism>
<feature type="region of interest" description="Disordered" evidence="2">
    <location>
        <begin position="419"/>
        <end position="447"/>
    </location>
</feature>
<reference evidence="3" key="1">
    <citation type="submission" date="2022-01" db="EMBL/GenBank/DDBJ databases">
        <authorList>
            <person name="King R."/>
        </authorList>
    </citation>
    <scope>NUCLEOTIDE SEQUENCE</scope>
</reference>
<evidence type="ECO:0000256" key="1">
    <source>
        <dbReference type="SAM" id="Coils"/>
    </source>
</evidence>
<proteinExistence type="predicted"/>